<dbReference type="Pfam" id="PF05258">
    <property type="entry name" value="DciA"/>
    <property type="match status" value="1"/>
</dbReference>
<dbReference type="PANTHER" id="PTHR36456">
    <property type="entry name" value="UPF0232 PROTEIN SCO3875"/>
    <property type="match status" value="1"/>
</dbReference>
<evidence type="ECO:0008006" key="3">
    <source>
        <dbReference type="Google" id="ProtNLM"/>
    </source>
</evidence>
<organism evidence="1 2">
    <name type="scientific">Caldisericum exile (strain DSM 21853 / NBRC 104410 / AZM16c01)</name>
    <dbReference type="NCBI Taxonomy" id="511051"/>
    <lineage>
        <taxon>Bacteria</taxon>
        <taxon>Pseudomonadati</taxon>
        <taxon>Caldisericota/Cryosericota group</taxon>
        <taxon>Caldisericota</taxon>
        <taxon>Caldisericia</taxon>
        <taxon>Caldisericales</taxon>
        <taxon>Caldisericaceae</taxon>
        <taxon>Caldisericum</taxon>
    </lineage>
</organism>
<dbReference type="Proteomes" id="UP000004793">
    <property type="component" value="Chromosome"/>
</dbReference>
<dbReference type="PANTHER" id="PTHR36456:SF1">
    <property type="entry name" value="UPF0232 PROTEIN SCO3875"/>
    <property type="match status" value="1"/>
</dbReference>
<dbReference type="EMBL" id="AP012051">
    <property type="protein sequence ID" value="BAL80131.1"/>
    <property type="molecule type" value="Genomic_DNA"/>
</dbReference>
<protein>
    <recommendedName>
        <fullName evidence="3">DUF721 domain-containing protein</fullName>
    </recommendedName>
</protein>
<dbReference type="RefSeq" id="WP_014452542.1">
    <property type="nucleotide sequence ID" value="NC_017096.1"/>
</dbReference>
<name>A0A7U6GD39_CALEA</name>
<keyword evidence="2" id="KW-1185">Reference proteome</keyword>
<dbReference type="KEGG" id="cex:CSE_00050"/>
<evidence type="ECO:0000313" key="1">
    <source>
        <dbReference type="EMBL" id="BAL80131.1"/>
    </source>
</evidence>
<proteinExistence type="predicted"/>
<gene>
    <name evidence="1" type="ordered locus">CSE_00050</name>
</gene>
<reference evidence="1 2" key="1">
    <citation type="submission" date="2011-01" db="EMBL/GenBank/DDBJ databases">
        <title>Whole genome sequence of Caldisericum exile AZM16c01.</title>
        <authorList>
            <person name="Narita-Yamada S."/>
            <person name="Kawakoshi A."/>
            <person name="Nakamura S."/>
            <person name="Sasagawa M."/>
            <person name="Fukada J."/>
            <person name="Sekine M."/>
            <person name="Kato Y."/>
            <person name="Fukai R."/>
            <person name="Sasaki K."/>
            <person name="Hanamaki A."/>
            <person name="Narita H."/>
            <person name="Konno Y."/>
            <person name="Mori K."/>
            <person name="Yamazaki S."/>
            <person name="Suzuki K."/>
            <person name="Fujita N."/>
        </authorList>
    </citation>
    <scope>NUCLEOTIDE SEQUENCE [LARGE SCALE GENOMIC DNA]</scope>
    <source>
        <strain evidence="2">DSM 21853 / NBRC 104410 / AZM16c01</strain>
    </source>
</reference>
<evidence type="ECO:0000313" key="2">
    <source>
        <dbReference type="Proteomes" id="UP000004793"/>
    </source>
</evidence>
<dbReference type="InterPro" id="IPR007922">
    <property type="entry name" value="DciA-like"/>
</dbReference>
<sequence>METIKRGIDDFFERRGLLKKIKGFYPVVKWGEIVGEQLARYTRPLKYQDETIFIGVSSPLFKRELERMKDDLIRMIKEKSGEDTPVKYLNFRLIPFGEEKIKAKKKLKNIVENVEVELDKTDYDWIDSLLLCFKGDDKLKESFRNVLIAYRIAEKKMEKLGYKRCAKCGALFKGRGKLCPVCEIEDKKR</sequence>
<dbReference type="AlphaFoldDB" id="A0A7U6GD39"/>
<accession>A0A7U6GD39</accession>